<feature type="compositionally biased region" description="Basic and acidic residues" evidence="1">
    <location>
        <begin position="7"/>
        <end position="24"/>
    </location>
</feature>
<organism evidence="2 3">
    <name type="scientific">Perkinsus olseni</name>
    <name type="common">Perkinsus atlanticus</name>
    <dbReference type="NCBI Taxonomy" id="32597"/>
    <lineage>
        <taxon>Eukaryota</taxon>
        <taxon>Sar</taxon>
        <taxon>Alveolata</taxon>
        <taxon>Perkinsozoa</taxon>
        <taxon>Perkinsea</taxon>
        <taxon>Perkinsida</taxon>
        <taxon>Perkinsidae</taxon>
        <taxon>Perkinsus</taxon>
    </lineage>
</organism>
<sequence>MLPGAARKFDTTPRWGRSPEHDHVSGAPLRQHFGQQPIPYNILPPYCKKPMPTFGSTLFVALACAASAVRTSKDITAHGPSDALDTEGVLISAKDGICHLMYHDEIQFFPNRFGEVHWYFKIDEVSHNLLTKSIECYQYTYTNLLFPESDSEANPLAPYRITADSCDGAIQQLHAALKTSDGFLGFYLAVCKDHYATMSSKNWQFSKA</sequence>
<dbReference type="Proteomes" id="UP000574390">
    <property type="component" value="Unassembled WGS sequence"/>
</dbReference>
<name>A0A7J6TX41_PEROL</name>
<dbReference type="EMBL" id="JABANM010003964">
    <property type="protein sequence ID" value="KAF4749984.1"/>
    <property type="molecule type" value="Genomic_DNA"/>
</dbReference>
<evidence type="ECO:0000313" key="3">
    <source>
        <dbReference type="Proteomes" id="UP000574390"/>
    </source>
</evidence>
<evidence type="ECO:0000256" key="1">
    <source>
        <dbReference type="SAM" id="MobiDB-lite"/>
    </source>
</evidence>
<comment type="caution">
    <text evidence="2">The sequence shown here is derived from an EMBL/GenBank/DDBJ whole genome shotgun (WGS) entry which is preliminary data.</text>
</comment>
<reference evidence="2 3" key="1">
    <citation type="submission" date="2020-04" db="EMBL/GenBank/DDBJ databases">
        <title>Perkinsus olseni comparative genomics.</title>
        <authorList>
            <person name="Bogema D.R."/>
        </authorList>
    </citation>
    <scope>NUCLEOTIDE SEQUENCE [LARGE SCALE GENOMIC DNA]</scope>
    <source>
        <strain evidence="2">ATCC PRA-205</strain>
    </source>
</reference>
<proteinExistence type="predicted"/>
<protein>
    <submittedName>
        <fullName evidence="2">Uncharacterized protein</fullName>
    </submittedName>
</protein>
<gene>
    <name evidence="2" type="ORF">FOZ62_026897</name>
</gene>
<feature type="region of interest" description="Disordered" evidence="1">
    <location>
        <begin position="1"/>
        <end position="29"/>
    </location>
</feature>
<evidence type="ECO:0000313" key="2">
    <source>
        <dbReference type="EMBL" id="KAF4749984.1"/>
    </source>
</evidence>
<dbReference type="AlphaFoldDB" id="A0A7J6TX41"/>
<accession>A0A7J6TX41</accession>